<feature type="binding site" evidence="17">
    <location>
        <begin position="326"/>
        <end position="330"/>
    </location>
    <ligand>
        <name>FAD</name>
        <dbReference type="ChEBI" id="CHEBI:57692"/>
    </ligand>
</feature>
<keyword evidence="6" id="KW-0285">Flavoprotein</keyword>
<dbReference type="Gene3D" id="3.30.465.10">
    <property type="match status" value="1"/>
</dbReference>
<dbReference type="PROSITE" id="PS00197">
    <property type="entry name" value="2FE2S_FER_1"/>
    <property type="match status" value="1"/>
</dbReference>
<evidence type="ECO:0000313" key="21">
    <source>
        <dbReference type="EMBL" id="CAH0726877.1"/>
    </source>
</evidence>
<organism evidence="21 22">
    <name type="scientific">Brenthis ino</name>
    <name type="common">lesser marbled fritillary</name>
    <dbReference type="NCBI Taxonomy" id="405034"/>
    <lineage>
        <taxon>Eukaryota</taxon>
        <taxon>Metazoa</taxon>
        <taxon>Ecdysozoa</taxon>
        <taxon>Arthropoda</taxon>
        <taxon>Hexapoda</taxon>
        <taxon>Insecta</taxon>
        <taxon>Pterygota</taxon>
        <taxon>Neoptera</taxon>
        <taxon>Endopterygota</taxon>
        <taxon>Lepidoptera</taxon>
        <taxon>Glossata</taxon>
        <taxon>Ditrysia</taxon>
        <taxon>Papilionoidea</taxon>
        <taxon>Nymphalidae</taxon>
        <taxon>Heliconiinae</taxon>
        <taxon>Argynnini</taxon>
        <taxon>Brenthis</taxon>
    </lineage>
</organism>
<dbReference type="PIRSF" id="PIRSF000127">
    <property type="entry name" value="Xanthine_DH"/>
    <property type="match status" value="1"/>
</dbReference>
<evidence type="ECO:0000256" key="7">
    <source>
        <dbReference type="ARBA" id="ARBA00022714"/>
    </source>
</evidence>
<evidence type="ECO:0000259" key="19">
    <source>
        <dbReference type="PROSITE" id="PS51085"/>
    </source>
</evidence>
<dbReference type="Gene3D" id="3.10.20.30">
    <property type="match status" value="1"/>
</dbReference>
<evidence type="ECO:0000256" key="2">
    <source>
        <dbReference type="ARBA" id="ARBA00004275"/>
    </source>
</evidence>
<dbReference type="InterPro" id="IPR008274">
    <property type="entry name" value="AldOxase/xan_DH_MoCoBD1"/>
</dbReference>
<feature type="domain" description="FAD-binding PCMH-type" evidence="20">
    <location>
        <begin position="211"/>
        <end position="392"/>
    </location>
</feature>
<evidence type="ECO:0000256" key="16">
    <source>
        <dbReference type="PIRSR" id="PIRSR000127-1"/>
    </source>
</evidence>
<feature type="binding site" evidence="18">
    <location>
        <position position="115"/>
    </location>
    <ligand>
        <name>[2Fe-2S] cluster</name>
        <dbReference type="ChEBI" id="CHEBI:190135"/>
        <label>2</label>
    </ligand>
</feature>
<dbReference type="Gene3D" id="3.30.390.50">
    <property type="entry name" value="CO dehydrogenase flavoprotein, C-terminal domain"/>
    <property type="match status" value="1"/>
</dbReference>
<evidence type="ECO:0000256" key="9">
    <source>
        <dbReference type="ARBA" id="ARBA00022827"/>
    </source>
</evidence>
<evidence type="ECO:0000256" key="11">
    <source>
        <dbReference type="ARBA" id="ARBA00023004"/>
    </source>
</evidence>
<keyword evidence="12 18" id="KW-0411">Iron-sulfur</keyword>
<comment type="similarity">
    <text evidence="3">Belongs to the xanthine dehydrogenase family.</text>
</comment>
<dbReference type="Proteomes" id="UP000838878">
    <property type="component" value="Chromosome 6"/>
</dbReference>
<dbReference type="OrthoDB" id="8300278at2759"/>
<dbReference type="InterPro" id="IPR000674">
    <property type="entry name" value="Ald_Oxase/Xan_DH_a/b"/>
</dbReference>
<keyword evidence="8 18" id="KW-0479">Metal-binding</keyword>
<evidence type="ECO:0000256" key="4">
    <source>
        <dbReference type="ARBA" id="ARBA00011738"/>
    </source>
</evidence>
<keyword evidence="14" id="KW-0576">Peroxisome</keyword>
<evidence type="ECO:0000256" key="1">
    <source>
        <dbReference type="ARBA" id="ARBA00001974"/>
    </source>
</evidence>
<evidence type="ECO:0000256" key="14">
    <source>
        <dbReference type="ARBA" id="ARBA00023140"/>
    </source>
</evidence>
<protein>
    <recommendedName>
        <fullName evidence="23">Aldehyde oxidase</fullName>
    </recommendedName>
</protein>
<keyword evidence="10" id="KW-0560">Oxidoreductase</keyword>
<evidence type="ECO:0000256" key="6">
    <source>
        <dbReference type="ARBA" id="ARBA00022630"/>
    </source>
</evidence>
<evidence type="ECO:0000256" key="8">
    <source>
        <dbReference type="ARBA" id="ARBA00022723"/>
    </source>
</evidence>
<dbReference type="Pfam" id="PF02738">
    <property type="entry name" value="MoCoBD_1"/>
    <property type="match status" value="1"/>
</dbReference>
<evidence type="ECO:0000256" key="15">
    <source>
        <dbReference type="ARBA" id="ARBA00034078"/>
    </source>
</evidence>
<dbReference type="Gene3D" id="3.90.1170.50">
    <property type="entry name" value="Aldehyde oxidase/xanthine dehydrogenase, a/b hammerhead"/>
    <property type="match status" value="1"/>
</dbReference>
<dbReference type="PANTHER" id="PTHR11908">
    <property type="entry name" value="XANTHINE DEHYDROGENASE"/>
    <property type="match status" value="1"/>
</dbReference>
<feature type="active site" description="Proton acceptor" evidence="16">
    <location>
        <position position="1206"/>
    </location>
</feature>
<comment type="subunit">
    <text evidence="4">Homodimer.</text>
</comment>
<dbReference type="InterPro" id="IPR002888">
    <property type="entry name" value="2Fe-2S-bd"/>
</dbReference>
<dbReference type="SMART" id="SM01008">
    <property type="entry name" value="Ald_Xan_dh_C"/>
    <property type="match status" value="1"/>
</dbReference>
<feature type="binding site" evidence="18">
    <location>
        <position position="147"/>
    </location>
    <ligand>
        <name>[2Fe-2S] cluster</name>
        <dbReference type="ChEBI" id="CHEBI:190135"/>
        <label>2</label>
    </ligand>
</feature>
<dbReference type="SUPFAM" id="SSF54665">
    <property type="entry name" value="CO dehydrogenase molybdoprotein N-domain-like"/>
    <property type="match status" value="1"/>
</dbReference>
<comment type="cofactor">
    <cofactor evidence="1 17">
        <name>FAD</name>
        <dbReference type="ChEBI" id="CHEBI:57692"/>
    </cofactor>
</comment>
<evidence type="ECO:0000256" key="10">
    <source>
        <dbReference type="ARBA" id="ARBA00023002"/>
    </source>
</evidence>
<keyword evidence="5 18" id="KW-0500">Molybdenum</keyword>
<dbReference type="SUPFAM" id="SSF55447">
    <property type="entry name" value="CO dehydrogenase flavoprotein C-terminal domain-like"/>
    <property type="match status" value="1"/>
</dbReference>
<evidence type="ECO:0000259" key="20">
    <source>
        <dbReference type="PROSITE" id="PS51387"/>
    </source>
</evidence>
<dbReference type="Pfam" id="PF20256">
    <property type="entry name" value="MoCoBD_2"/>
    <property type="match status" value="1"/>
</dbReference>
<dbReference type="Pfam" id="PF01315">
    <property type="entry name" value="Ald_Xan_dh_C"/>
    <property type="match status" value="1"/>
</dbReference>
<comment type="subcellular location">
    <subcellularLocation>
        <location evidence="2">Peroxisome</location>
    </subcellularLocation>
</comment>
<dbReference type="FunFam" id="3.30.365.10:FF:000001">
    <property type="entry name" value="Xanthine dehydrogenase oxidase"/>
    <property type="match status" value="1"/>
</dbReference>
<dbReference type="FunFam" id="3.10.20.30:FF:000012">
    <property type="entry name" value="Xanthine dehydrogenase/oxidase"/>
    <property type="match status" value="1"/>
</dbReference>
<dbReference type="InterPro" id="IPR036884">
    <property type="entry name" value="2Fe-2S-bd_dom_sf"/>
</dbReference>
<keyword evidence="11 18" id="KW-0408">Iron</keyword>
<sequence length="1263" mass="139919">MSCIEFTVNGRKCSVNNQTSRDTTLFAFLRYHLGLPGTKAMCHQGVCGSCIVNVCARRQTTGVIETFSVNSCLVLVFSCHGWDITTVEGVGSRSAGYSEIQKRIASFNGTQCGYCTPGWVMQLYSLLPKKLTKAELENSFGSNTCRCTGYRPILDTIKSFAIDADPPYINDIEEISTCLKNKTKLCERRCSMSSDWSVVSNGKSLNDMIVLNFGGTMYLKVFEEEQIFHVVETYNINPYMLIDGNTGKAVLKNFEYASVLIDISDVTSLKQYHFDQNLILGANISIEDCIDIFKAIAVNTSDFGYLEQLAKHLDLVAHVSVRKIGSLAGNLMIKHTMPSYQSDIFLIFEAVGAMINIRNSHGESSTLSLPKFLKFDMNDKLIVSIQVPPLGSNHIFRSYKIMPRSQNALAIVNAAFNLKFNFSTNVIEKATIVYGNISPDFIHATKTEKYLRNKNIFNNQILQGAINVLSKEIIAKDEPPKATPEMRKKLAIGLFYKFVLSICPSNIISAIYKSGGVPNPRPLSSGHQDFQTDSSLFPLNQPLDKLEAVIQSSGEAQYVNDIPPLPNQVFAAFVLSTVHGGDVDVVQRDILKMEGVIALYTAKDIPGVNSFTIPGFQLQTENEEILVNTNIKYYGQPVAIVVARTQDLAARAANLVKVTYKNVPKTPPVLTINEAKKDSKRVLTGDTINPKGKGTDVKKVIKGVFEIKAQYHYYLEPLSCVVVPVDKGLEVYDTTQWMDLTQASVARSLNIQESNVLVRVRRIGGGFGGKISRNVQVACAAALVATRLDKPCRFILPLRTNLTIAGRRLPCQCEYEVGVDDVGKIQYLNAVITEDDGCSHNENLLSYTAGGFPNCYNTDYFNLKTFSVTTDTPSNTFARAPGTLEGIACIENIMEHIATVLQKDPTDVRLANMRTDDNDIPQLMENLKKKANYDQRLKDINTFNKNNRWIKKAIKINVMLFPVIYFGNYSAMVSIYRGDGTVTVTTGGIEMGQGVNTKAAQVCAYELGIPVEKVAVIPSYSFVAANNIFSGSSIVSESVCYSIIKACRTLTERLKATKESLTNPTWLDVVKKAAEDQIDLTATYMMNDKDPELQGYSAFAVTILEVQLDCLTGRFEVDRVDILEDVGLSANPKIDAGQVEGAYVQGLSYYTYENFIYNETTGELLNNSALDYDLFLAKDIPIIFNVYFRYNSKNPKGVLGSKAVGEMGICSSNGILYALRQCIMESRKDSGYDPHEWIDIDIPMTTESILKALNTKTSEFLLE</sequence>
<name>A0A8J9UW37_9NEOP</name>
<evidence type="ECO:0000313" key="22">
    <source>
        <dbReference type="Proteomes" id="UP000838878"/>
    </source>
</evidence>
<keyword evidence="9 17" id="KW-0274">FAD</keyword>
<dbReference type="InterPro" id="IPR016208">
    <property type="entry name" value="Ald_Oxase/xanthine_DH-like"/>
</dbReference>
<dbReference type="SUPFAM" id="SSF54292">
    <property type="entry name" value="2Fe-2S ferredoxin-like"/>
    <property type="match status" value="1"/>
</dbReference>
<keyword evidence="7 18" id="KW-0001">2Fe-2S</keyword>
<feature type="binding site" evidence="18">
    <location>
        <position position="767"/>
    </location>
    <ligand>
        <name>Mo-molybdopterin</name>
        <dbReference type="ChEBI" id="CHEBI:71302"/>
    </ligand>
    <ligandPart>
        <name>Mo</name>
        <dbReference type="ChEBI" id="CHEBI:28685"/>
    </ligandPart>
</feature>
<evidence type="ECO:0000256" key="5">
    <source>
        <dbReference type="ARBA" id="ARBA00022505"/>
    </source>
</evidence>
<keyword evidence="13" id="KW-0520">NAD</keyword>
<feature type="binding site" evidence="18">
    <location>
        <position position="145"/>
    </location>
    <ligand>
        <name>[2Fe-2S] cluster</name>
        <dbReference type="ChEBI" id="CHEBI:190135"/>
        <label>2</label>
    </ligand>
</feature>
<dbReference type="InterPro" id="IPR012675">
    <property type="entry name" value="Beta-grasp_dom_sf"/>
</dbReference>
<dbReference type="InterPro" id="IPR016169">
    <property type="entry name" value="FAD-bd_PCMH_sub2"/>
</dbReference>
<dbReference type="InterPro" id="IPR036010">
    <property type="entry name" value="2Fe-2S_ferredoxin-like_sf"/>
</dbReference>
<evidence type="ECO:0008006" key="23">
    <source>
        <dbReference type="Google" id="ProtNLM"/>
    </source>
</evidence>
<dbReference type="FunFam" id="3.30.365.10:FF:000008">
    <property type="entry name" value="Aldehyde oxidase1"/>
    <property type="match status" value="1"/>
</dbReference>
<accession>A0A8J9UW37</accession>
<dbReference type="GO" id="GO:0005506">
    <property type="term" value="F:iron ion binding"/>
    <property type="evidence" value="ECO:0007669"/>
    <property type="project" value="InterPro"/>
</dbReference>
<dbReference type="Pfam" id="PF01799">
    <property type="entry name" value="Fer2_2"/>
    <property type="match status" value="1"/>
</dbReference>
<dbReference type="GO" id="GO:0071949">
    <property type="term" value="F:FAD binding"/>
    <property type="evidence" value="ECO:0007669"/>
    <property type="project" value="InterPro"/>
</dbReference>
<dbReference type="Pfam" id="PF00941">
    <property type="entry name" value="FAD_binding_5"/>
    <property type="match status" value="1"/>
</dbReference>
<dbReference type="InterPro" id="IPR037165">
    <property type="entry name" value="AldOxase/xan_DH_Mopterin-bd_sf"/>
</dbReference>
<feature type="binding site" evidence="18">
    <location>
        <position position="47"/>
    </location>
    <ligand>
        <name>[2Fe-2S] cluster</name>
        <dbReference type="ChEBI" id="CHEBI:190135"/>
        <label>1</label>
    </ligand>
</feature>
<dbReference type="InterPro" id="IPR036856">
    <property type="entry name" value="Ald_Oxase/Xan_DH_a/b_sf"/>
</dbReference>
<feature type="binding site" evidence="18">
    <location>
        <position position="50"/>
    </location>
    <ligand>
        <name>[2Fe-2S] cluster</name>
        <dbReference type="ChEBI" id="CHEBI:190135"/>
        <label>1</label>
    </ligand>
</feature>
<comment type="cofactor">
    <cofactor evidence="18">
        <name>Mo-molybdopterin</name>
        <dbReference type="ChEBI" id="CHEBI:71302"/>
    </cofactor>
    <text evidence="18">Binds 1 Mo-molybdopterin (Mo-MPT) cofactor per subunit.</text>
</comment>
<dbReference type="InterPro" id="IPR046867">
    <property type="entry name" value="AldOxase/xan_DH_MoCoBD2"/>
</dbReference>
<dbReference type="GO" id="GO:0051537">
    <property type="term" value="F:2 iron, 2 sulfur cluster binding"/>
    <property type="evidence" value="ECO:0007669"/>
    <property type="project" value="UniProtKB-KW"/>
</dbReference>
<feature type="domain" description="2Fe-2S ferredoxin-type" evidence="19">
    <location>
        <begin position="2"/>
        <end position="90"/>
    </location>
</feature>
<keyword evidence="22" id="KW-1185">Reference proteome</keyword>
<dbReference type="EMBL" id="OV170226">
    <property type="protein sequence ID" value="CAH0726877.1"/>
    <property type="molecule type" value="Genomic_DNA"/>
</dbReference>
<evidence type="ECO:0000256" key="17">
    <source>
        <dbReference type="PIRSR" id="PIRSR000127-2"/>
    </source>
</evidence>
<feature type="binding site" evidence="17">
    <location>
        <position position="400"/>
    </location>
    <ligand>
        <name>FAD</name>
        <dbReference type="ChEBI" id="CHEBI:57692"/>
    </ligand>
</feature>
<dbReference type="GO" id="GO:0016491">
    <property type="term" value="F:oxidoreductase activity"/>
    <property type="evidence" value="ECO:0007669"/>
    <property type="project" value="UniProtKB-KW"/>
</dbReference>
<feature type="binding site" evidence="18">
    <location>
        <position position="879"/>
    </location>
    <ligand>
        <name>Mo-molybdopterin</name>
        <dbReference type="ChEBI" id="CHEBI:71302"/>
    </ligand>
    <ligandPart>
        <name>Mo</name>
        <dbReference type="ChEBI" id="CHEBI:28685"/>
    </ligandPart>
</feature>
<feature type="binding site" evidence="18">
    <location>
        <position position="112"/>
    </location>
    <ligand>
        <name>[2Fe-2S] cluster</name>
        <dbReference type="ChEBI" id="CHEBI:190135"/>
        <label>2</label>
    </ligand>
</feature>
<dbReference type="Gene3D" id="1.10.150.120">
    <property type="entry name" value="[2Fe-2S]-binding domain"/>
    <property type="match status" value="1"/>
</dbReference>
<dbReference type="SMART" id="SM01092">
    <property type="entry name" value="CO_deh_flav_C"/>
    <property type="match status" value="1"/>
</dbReference>
<comment type="cofactor">
    <cofactor evidence="18">
        <name>[2Fe-2S] cluster</name>
        <dbReference type="ChEBI" id="CHEBI:190135"/>
    </cofactor>
    <text evidence="18">Binds 2 [2Fe-2S] clusters.</text>
</comment>
<dbReference type="SUPFAM" id="SSF56176">
    <property type="entry name" value="FAD-binding/transporter-associated domain-like"/>
    <property type="match status" value="1"/>
</dbReference>
<dbReference type="SUPFAM" id="SSF56003">
    <property type="entry name" value="Molybdenum cofactor-binding domain"/>
    <property type="match status" value="1"/>
</dbReference>
<dbReference type="InterPro" id="IPR036318">
    <property type="entry name" value="FAD-bd_PCMH-like_sf"/>
</dbReference>
<feature type="binding site" evidence="18">
    <location>
        <position position="42"/>
    </location>
    <ligand>
        <name>[2Fe-2S] cluster</name>
        <dbReference type="ChEBI" id="CHEBI:190135"/>
        <label>1</label>
    </ligand>
</feature>
<feature type="binding site" evidence="18">
    <location>
        <position position="736"/>
    </location>
    <ligand>
        <name>Mo-molybdopterin</name>
        <dbReference type="ChEBI" id="CHEBI:71302"/>
    </ligand>
    <ligandPart>
        <name>Mo</name>
        <dbReference type="ChEBI" id="CHEBI:28685"/>
    </ligandPart>
</feature>
<dbReference type="InterPro" id="IPR002346">
    <property type="entry name" value="Mopterin_DH_FAD-bd"/>
</dbReference>
<gene>
    <name evidence="21" type="ORF">BINO364_LOCUS12291</name>
</gene>
<dbReference type="InterPro" id="IPR005107">
    <property type="entry name" value="CO_DH_flav_C"/>
</dbReference>
<dbReference type="AlphaFoldDB" id="A0A8J9UW37"/>
<dbReference type="InterPro" id="IPR001041">
    <property type="entry name" value="2Fe-2S_ferredoxin-type"/>
</dbReference>
<dbReference type="InterPro" id="IPR016166">
    <property type="entry name" value="FAD-bd_PCMH"/>
</dbReference>
<reference evidence="21" key="1">
    <citation type="submission" date="2021-12" db="EMBL/GenBank/DDBJ databases">
        <authorList>
            <person name="Martin H S."/>
        </authorList>
    </citation>
    <scope>NUCLEOTIDE SEQUENCE</scope>
</reference>
<dbReference type="PANTHER" id="PTHR11908:SF132">
    <property type="entry name" value="ALDEHYDE OXIDASE 1-RELATED"/>
    <property type="match status" value="1"/>
</dbReference>
<dbReference type="Pfam" id="PF03450">
    <property type="entry name" value="CO_deh_flav_C"/>
    <property type="match status" value="1"/>
</dbReference>
<proteinExistence type="inferred from homology"/>
<dbReference type="PROSITE" id="PS51387">
    <property type="entry name" value="FAD_PCMH"/>
    <property type="match status" value="1"/>
</dbReference>
<feature type="binding site" evidence="18">
    <location>
        <position position="72"/>
    </location>
    <ligand>
        <name>[2Fe-2S] cluster</name>
        <dbReference type="ChEBI" id="CHEBI:190135"/>
        <label>1</label>
    </ligand>
</feature>
<dbReference type="InterPro" id="IPR036683">
    <property type="entry name" value="CO_DH_flav_C_dom_sf"/>
</dbReference>
<dbReference type="InterPro" id="IPR006058">
    <property type="entry name" value="2Fe2S_fd_BS"/>
</dbReference>
<evidence type="ECO:0000256" key="13">
    <source>
        <dbReference type="ARBA" id="ARBA00023027"/>
    </source>
</evidence>
<dbReference type="SUPFAM" id="SSF47741">
    <property type="entry name" value="CO dehydrogenase ISP C-domain like"/>
    <property type="match status" value="1"/>
</dbReference>
<comment type="cofactor">
    <cofactor evidence="15">
        <name>[2Fe-2S] cluster</name>
        <dbReference type="ChEBI" id="CHEBI:190135"/>
    </cofactor>
</comment>
<evidence type="ECO:0000256" key="18">
    <source>
        <dbReference type="PIRSR" id="PIRSR000127-3"/>
    </source>
</evidence>
<dbReference type="FunFam" id="3.30.390.50:FF:000003">
    <property type="entry name" value="Aldehyde oxidase1"/>
    <property type="match status" value="1"/>
</dbReference>
<dbReference type="GO" id="GO:0005777">
    <property type="term" value="C:peroxisome"/>
    <property type="evidence" value="ECO:0007669"/>
    <property type="project" value="UniProtKB-SubCell"/>
</dbReference>
<dbReference type="Gene3D" id="3.30.365.10">
    <property type="entry name" value="Aldehyde oxidase/xanthine dehydrogenase, molybdopterin binding domain"/>
    <property type="match status" value="4"/>
</dbReference>
<evidence type="ECO:0000256" key="12">
    <source>
        <dbReference type="ARBA" id="ARBA00023014"/>
    </source>
</evidence>
<dbReference type="PROSITE" id="PS51085">
    <property type="entry name" value="2FE2S_FER_2"/>
    <property type="match status" value="1"/>
</dbReference>
<evidence type="ECO:0000256" key="3">
    <source>
        <dbReference type="ARBA" id="ARBA00006849"/>
    </source>
</evidence>
<feature type="non-terminal residue" evidence="21">
    <location>
        <position position="1263"/>
    </location>
</feature>